<protein>
    <submittedName>
        <fullName evidence="1">Uncharacterized protein</fullName>
    </submittedName>
</protein>
<dbReference type="Proteomes" id="UP000004088">
    <property type="component" value="Unassembled WGS sequence"/>
</dbReference>
<gene>
    <name evidence="1" type="ORF">HMPREF9098_1334</name>
</gene>
<name>F0EZJ7_9NEIS</name>
<proteinExistence type="predicted"/>
<comment type="caution">
    <text evidence="1">The sequence shown here is derived from an EMBL/GenBank/DDBJ whole genome shotgun (WGS) entry which is preliminary data.</text>
</comment>
<evidence type="ECO:0000313" key="1">
    <source>
        <dbReference type="EMBL" id="EGC17318.1"/>
    </source>
</evidence>
<keyword evidence="2" id="KW-1185">Reference proteome</keyword>
<dbReference type="HOGENOM" id="CLU_3252768_0_0_4"/>
<dbReference type="STRING" id="888741.HMPREF9098_1334"/>
<evidence type="ECO:0000313" key="2">
    <source>
        <dbReference type="Proteomes" id="UP000004088"/>
    </source>
</evidence>
<sequence>MQIKIIHNYLYFCIKYRKIPRLLLDYLSYFCLLEIFTSLENT</sequence>
<organism evidence="1 2">
    <name type="scientific">Kingella denitrificans ATCC 33394</name>
    <dbReference type="NCBI Taxonomy" id="888741"/>
    <lineage>
        <taxon>Bacteria</taxon>
        <taxon>Pseudomonadati</taxon>
        <taxon>Pseudomonadota</taxon>
        <taxon>Betaproteobacteria</taxon>
        <taxon>Neisseriales</taxon>
        <taxon>Neisseriaceae</taxon>
        <taxon>Kingella</taxon>
    </lineage>
</organism>
<dbReference type="EMBL" id="AEWV01000021">
    <property type="protein sequence ID" value="EGC17318.1"/>
    <property type="molecule type" value="Genomic_DNA"/>
</dbReference>
<reference evidence="1 2" key="1">
    <citation type="submission" date="2011-01" db="EMBL/GenBank/DDBJ databases">
        <authorList>
            <person name="Muzny D."/>
            <person name="Qin X."/>
            <person name="Deng J."/>
            <person name="Jiang H."/>
            <person name="Liu Y."/>
            <person name="Qu J."/>
            <person name="Song X.-Z."/>
            <person name="Zhang L."/>
            <person name="Thornton R."/>
            <person name="Coyle M."/>
            <person name="Francisco L."/>
            <person name="Jackson L."/>
            <person name="Javaid M."/>
            <person name="Korchina V."/>
            <person name="Kovar C."/>
            <person name="Mata R."/>
            <person name="Mathew T."/>
            <person name="Ngo R."/>
            <person name="Nguyen L."/>
            <person name="Nguyen N."/>
            <person name="Okwuonu G."/>
            <person name="Ongeri F."/>
            <person name="Pham C."/>
            <person name="Simmons D."/>
            <person name="Wilczek-Boney K."/>
            <person name="Hale W."/>
            <person name="Jakkamsetti A."/>
            <person name="Pham P."/>
            <person name="Ruth R."/>
            <person name="San Lucas F."/>
            <person name="Warren J."/>
            <person name="Zhang J."/>
            <person name="Zhao Z."/>
            <person name="Zhou C."/>
            <person name="Zhu D."/>
            <person name="Lee S."/>
            <person name="Bess C."/>
            <person name="Blankenburg K."/>
            <person name="Forbes L."/>
            <person name="Fu Q."/>
            <person name="Gubbala S."/>
            <person name="Hirani K."/>
            <person name="Jayaseelan J.C."/>
            <person name="Lara F."/>
            <person name="Munidasa M."/>
            <person name="Palculict T."/>
            <person name="Patil S."/>
            <person name="Pu L.-L."/>
            <person name="Saada N."/>
            <person name="Tang L."/>
            <person name="Weissenberger G."/>
            <person name="Zhu Y."/>
            <person name="Hemphill L."/>
            <person name="Shang Y."/>
            <person name="Youmans B."/>
            <person name="Ayvaz T."/>
            <person name="Ross M."/>
            <person name="Santibanez J."/>
            <person name="Aqrawi P."/>
            <person name="Gross S."/>
            <person name="Joshi V."/>
            <person name="Fowler G."/>
            <person name="Nazareth L."/>
            <person name="Reid J."/>
            <person name="Worley K."/>
            <person name="Petrosino J."/>
            <person name="Highlander S."/>
            <person name="Gibbs R."/>
        </authorList>
    </citation>
    <scope>NUCLEOTIDE SEQUENCE [LARGE SCALE GENOMIC DNA]</scope>
    <source>
        <strain evidence="1 2">ATCC 33394</strain>
    </source>
</reference>
<accession>F0EZJ7</accession>
<dbReference type="AlphaFoldDB" id="F0EZJ7"/>